<dbReference type="RefSeq" id="WP_205263898.1">
    <property type="nucleotide sequence ID" value="NZ_JBKBDD010000011.1"/>
</dbReference>
<accession>A0ABW9LFP6</accession>
<evidence type="ECO:0000256" key="1">
    <source>
        <dbReference type="SAM" id="MobiDB-lite"/>
    </source>
</evidence>
<feature type="compositionally biased region" description="Polar residues" evidence="1">
    <location>
        <begin position="348"/>
        <end position="359"/>
    </location>
</feature>
<comment type="caution">
    <text evidence="2">The sequence shown here is derived from an EMBL/GenBank/DDBJ whole genome shotgun (WGS) entry which is preliminary data.</text>
</comment>
<proteinExistence type="predicted"/>
<reference evidence="2 3" key="1">
    <citation type="submission" date="2024-12" db="EMBL/GenBank/DDBJ databases">
        <title>The coexistence of Mycolicibacterium septicum and Mycolicibacterium nivoides in clinical samples.</title>
        <authorList>
            <person name="Wang C."/>
            <person name="Feng Y."/>
            <person name="Zong Z."/>
        </authorList>
    </citation>
    <scope>NUCLEOTIDE SEQUENCE [LARGE SCALE GENOMIC DNA]</scope>
    <source>
        <strain evidence="2 3">120309</strain>
    </source>
</reference>
<evidence type="ECO:0000313" key="3">
    <source>
        <dbReference type="Proteomes" id="UP001635816"/>
    </source>
</evidence>
<feature type="region of interest" description="Disordered" evidence="1">
    <location>
        <begin position="340"/>
        <end position="359"/>
    </location>
</feature>
<sequence length="359" mass="39889">MSAPSPKPAVVVYEPSLHRNARAGSWAELARGTFRTAIEHVRRRDWEAAAQLVEISVTEADELRDVYDRWPEATSRWILDHQVAEADLDAAVARLTGLVGGRAMAGIGAEWPDYTDAVAQAARGCRDQDPAAAELIESARQVWQQIHDRAVDRVAGMVDIAVKLVGESSLGELWDFLMSDWYEIHTRRYSLDNQPWSESAHQLMVAIVDGFHAHLTGIGRQGDIELIEEPGRTGFRFAPCGSGGRSLDARVTDDAPRSGAPFEFAVTTEAHDWAWNTVGICSYCVHCCQLNEVMPIDRLGYPTRVIDPPTWTPDSPATSCTWWVYHDPADVPDHVYRRVGRDPAVRPSPTTSIRSTQHD</sequence>
<dbReference type="EMBL" id="JBKBDD010000011">
    <property type="protein sequence ID" value="MFN6546727.1"/>
    <property type="molecule type" value="Genomic_DNA"/>
</dbReference>
<organism evidence="2 3">
    <name type="scientific">Mycolicibacterium nivoides</name>
    <dbReference type="NCBI Taxonomy" id="2487344"/>
    <lineage>
        <taxon>Bacteria</taxon>
        <taxon>Bacillati</taxon>
        <taxon>Actinomycetota</taxon>
        <taxon>Actinomycetes</taxon>
        <taxon>Mycobacteriales</taxon>
        <taxon>Mycobacteriaceae</taxon>
        <taxon>Mycolicibacterium</taxon>
    </lineage>
</organism>
<dbReference type="Proteomes" id="UP001635816">
    <property type="component" value="Unassembled WGS sequence"/>
</dbReference>
<evidence type="ECO:0000313" key="2">
    <source>
        <dbReference type="EMBL" id="MFN6546727.1"/>
    </source>
</evidence>
<gene>
    <name evidence="2" type="ORF">ACK4CT_26375</name>
</gene>
<keyword evidence="3" id="KW-1185">Reference proteome</keyword>
<name>A0ABW9LFP6_9MYCO</name>
<protein>
    <submittedName>
        <fullName evidence="2">Uncharacterized protein</fullName>
    </submittedName>
</protein>